<comment type="caution">
    <text evidence="2">The sequence shown here is derived from an EMBL/GenBank/DDBJ whole genome shotgun (WGS) entry which is preliminary data.</text>
</comment>
<dbReference type="GO" id="GO:0004523">
    <property type="term" value="F:RNA-DNA hybrid ribonuclease activity"/>
    <property type="evidence" value="ECO:0007669"/>
    <property type="project" value="InterPro"/>
</dbReference>
<evidence type="ECO:0000313" key="3">
    <source>
        <dbReference type="Proteomes" id="UP001180020"/>
    </source>
</evidence>
<organism evidence="2 3">
    <name type="scientific">Acorus calamus</name>
    <name type="common">Sweet flag</name>
    <dbReference type="NCBI Taxonomy" id="4465"/>
    <lineage>
        <taxon>Eukaryota</taxon>
        <taxon>Viridiplantae</taxon>
        <taxon>Streptophyta</taxon>
        <taxon>Embryophyta</taxon>
        <taxon>Tracheophyta</taxon>
        <taxon>Spermatophyta</taxon>
        <taxon>Magnoliopsida</taxon>
        <taxon>Liliopsida</taxon>
        <taxon>Acoraceae</taxon>
        <taxon>Acorus</taxon>
    </lineage>
</organism>
<name>A0AAV9E5H7_ACOCL</name>
<dbReference type="PANTHER" id="PTHR47723:SF19">
    <property type="entry name" value="POLYNUCLEOTIDYL TRANSFERASE, RIBONUCLEASE H-LIKE SUPERFAMILY PROTEIN"/>
    <property type="match status" value="1"/>
</dbReference>
<keyword evidence="3" id="KW-1185">Reference proteome</keyword>
<protein>
    <recommendedName>
        <fullName evidence="1">RNase H type-1 domain-containing protein</fullName>
    </recommendedName>
</protein>
<dbReference type="SUPFAM" id="SSF53098">
    <property type="entry name" value="Ribonuclease H-like"/>
    <property type="match status" value="1"/>
</dbReference>
<dbReference type="InterPro" id="IPR044730">
    <property type="entry name" value="RNase_H-like_dom_plant"/>
</dbReference>
<sequence length="323" mass="36478">MKALSSLGSDGFPARFYQLFWSVIKDDLLKAINFFFQHEATIKEEYLSLIHREELLQHQKSRQTWLKEGDQNSKFFYSTIKARVALNTIRKFSTDPSESLGIPLAFPNQRGDLDSNPSKSGMQGLLELGFGRSFVIKTHFGLLGQPVDLLPSAFDVCWSPPPTGWVKINSYGSLADDRGGYGALVHNDKAEFLLGVAGRNDLPSINLLELKAMEARIRIAIQAGFQDLWVESDSTTALTWVMNKGNRPWSAIWLLRSISQGLEFIHAWRFTHIHLEGNAPADFLAAYQSAREESRIIFSGLWQELIQALELNRIGTIYQRAKS</sequence>
<dbReference type="AlphaFoldDB" id="A0AAV9E5H7"/>
<evidence type="ECO:0000259" key="1">
    <source>
        <dbReference type="Pfam" id="PF13456"/>
    </source>
</evidence>
<proteinExistence type="predicted"/>
<dbReference type="InterPro" id="IPR012337">
    <property type="entry name" value="RNaseH-like_sf"/>
</dbReference>
<dbReference type="InterPro" id="IPR053151">
    <property type="entry name" value="RNase_H-like"/>
</dbReference>
<dbReference type="InterPro" id="IPR036397">
    <property type="entry name" value="RNaseH_sf"/>
</dbReference>
<evidence type="ECO:0000313" key="2">
    <source>
        <dbReference type="EMBL" id="KAK1308079.1"/>
    </source>
</evidence>
<accession>A0AAV9E5H7</accession>
<dbReference type="EMBL" id="JAUJYO010000009">
    <property type="protein sequence ID" value="KAK1308079.1"/>
    <property type="molecule type" value="Genomic_DNA"/>
</dbReference>
<dbReference type="PANTHER" id="PTHR47723">
    <property type="entry name" value="OS05G0353850 PROTEIN"/>
    <property type="match status" value="1"/>
</dbReference>
<gene>
    <name evidence="2" type="ORF">QJS10_CPA09g01153</name>
</gene>
<reference evidence="2" key="1">
    <citation type="journal article" date="2023" name="Nat. Commun.">
        <title>Diploid and tetraploid genomes of Acorus and the evolution of monocots.</title>
        <authorList>
            <person name="Ma L."/>
            <person name="Liu K.W."/>
            <person name="Li Z."/>
            <person name="Hsiao Y.Y."/>
            <person name="Qi Y."/>
            <person name="Fu T."/>
            <person name="Tang G.D."/>
            <person name="Zhang D."/>
            <person name="Sun W.H."/>
            <person name="Liu D.K."/>
            <person name="Li Y."/>
            <person name="Chen G.Z."/>
            <person name="Liu X.D."/>
            <person name="Liao X.Y."/>
            <person name="Jiang Y.T."/>
            <person name="Yu X."/>
            <person name="Hao Y."/>
            <person name="Huang J."/>
            <person name="Zhao X.W."/>
            <person name="Ke S."/>
            <person name="Chen Y.Y."/>
            <person name="Wu W.L."/>
            <person name="Hsu J.L."/>
            <person name="Lin Y.F."/>
            <person name="Huang M.D."/>
            <person name="Li C.Y."/>
            <person name="Huang L."/>
            <person name="Wang Z.W."/>
            <person name="Zhao X."/>
            <person name="Zhong W.Y."/>
            <person name="Peng D.H."/>
            <person name="Ahmad S."/>
            <person name="Lan S."/>
            <person name="Zhang J.S."/>
            <person name="Tsai W.C."/>
            <person name="Van de Peer Y."/>
            <person name="Liu Z.J."/>
        </authorList>
    </citation>
    <scope>NUCLEOTIDE SEQUENCE</scope>
    <source>
        <strain evidence="2">CP</strain>
    </source>
</reference>
<dbReference type="Pfam" id="PF13456">
    <property type="entry name" value="RVT_3"/>
    <property type="match status" value="1"/>
</dbReference>
<dbReference type="CDD" id="cd06222">
    <property type="entry name" value="RNase_H_like"/>
    <property type="match status" value="1"/>
</dbReference>
<dbReference type="GO" id="GO:0003676">
    <property type="term" value="F:nucleic acid binding"/>
    <property type="evidence" value="ECO:0007669"/>
    <property type="project" value="InterPro"/>
</dbReference>
<reference evidence="2" key="2">
    <citation type="submission" date="2023-06" db="EMBL/GenBank/DDBJ databases">
        <authorList>
            <person name="Ma L."/>
            <person name="Liu K.-W."/>
            <person name="Li Z."/>
            <person name="Hsiao Y.-Y."/>
            <person name="Qi Y."/>
            <person name="Fu T."/>
            <person name="Tang G."/>
            <person name="Zhang D."/>
            <person name="Sun W.-H."/>
            <person name="Liu D.-K."/>
            <person name="Li Y."/>
            <person name="Chen G.-Z."/>
            <person name="Liu X.-D."/>
            <person name="Liao X.-Y."/>
            <person name="Jiang Y.-T."/>
            <person name="Yu X."/>
            <person name="Hao Y."/>
            <person name="Huang J."/>
            <person name="Zhao X.-W."/>
            <person name="Ke S."/>
            <person name="Chen Y.-Y."/>
            <person name="Wu W.-L."/>
            <person name="Hsu J.-L."/>
            <person name="Lin Y.-F."/>
            <person name="Huang M.-D."/>
            <person name="Li C.-Y."/>
            <person name="Huang L."/>
            <person name="Wang Z.-W."/>
            <person name="Zhao X."/>
            <person name="Zhong W.-Y."/>
            <person name="Peng D.-H."/>
            <person name="Ahmad S."/>
            <person name="Lan S."/>
            <person name="Zhang J.-S."/>
            <person name="Tsai W.-C."/>
            <person name="Van De Peer Y."/>
            <person name="Liu Z.-J."/>
        </authorList>
    </citation>
    <scope>NUCLEOTIDE SEQUENCE</scope>
    <source>
        <strain evidence="2">CP</strain>
        <tissue evidence="2">Leaves</tissue>
    </source>
</reference>
<feature type="domain" description="RNase H type-1" evidence="1">
    <location>
        <begin position="176"/>
        <end position="286"/>
    </location>
</feature>
<dbReference type="InterPro" id="IPR002156">
    <property type="entry name" value="RNaseH_domain"/>
</dbReference>
<dbReference type="Proteomes" id="UP001180020">
    <property type="component" value="Unassembled WGS sequence"/>
</dbReference>
<dbReference type="Gene3D" id="3.30.420.10">
    <property type="entry name" value="Ribonuclease H-like superfamily/Ribonuclease H"/>
    <property type="match status" value="1"/>
</dbReference>